<reference evidence="1 2" key="1">
    <citation type="submission" date="2018-10" db="EMBL/GenBank/DDBJ databases">
        <title>Bacillus Keqinensis sp. nov., a moderately halophilic bacterium isolated from a saline-alkaline lake.</title>
        <authorList>
            <person name="Wang H."/>
        </authorList>
    </citation>
    <scope>NUCLEOTIDE SEQUENCE [LARGE SCALE GENOMIC DNA]</scope>
    <source>
        <strain evidence="1 2">KQ-3</strain>
    </source>
</reference>
<dbReference type="Proteomes" id="UP000278746">
    <property type="component" value="Unassembled WGS sequence"/>
</dbReference>
<dbReference type="Pfam" id="PF08807">
    <property type="entry name" value="DUF1798"/>
    <property type="match status" value="1"/>
</dbReference>
<evidence type="ECO:0000313" key="2">
    <source>
        <dbReference type="Proteomes" id="UP000278746"/>
    </source>
</evidence>
<name>A0A3M7TU75_9BACI</name>
<keyword evidence="2" id="KW-1185">Reference proteome</keyword>
<dbReference type="InterPro" id="IPR023351">
    <property type="entry name" value="YppE-like_sf"/>
</dbReference>
<proteinExistence type="predicted"/>
<dbReference type="OrthoDB" id="2361079at2"/>
<organism evidence="1 2">
    <name type="scientific">Alteribacter keqinensis</name>
    <dbReference type="NCBI Taxonomy" id="2483800"/>
    <lineage>
        <taxon>Bacteria</taxon>
        <taxon>Bacillati</taxon>
        <taxon>Bacillota</taxon>
        <taxon>Bacilli</taxon>
        <taxon>Bacillales</taxon>
        <taxon>Bacillaceae</taxon>
        <taxon>Alteribacter</taxon>
    </lineage>
</organism>
<protein>
    <submittedName>
        <fullName evidence="1">DUF1798 family protein</fullName>
    </submittedName>
</protein>
<dbReference type="Gene3D" id="1.20.120.440">
    <property type="entry name" value="YppE-like"/>
    <property type="match status" value="1"/>
</dbReference>
<dbReference type="InterPro" id="IPR014913">
    <property type="entry name" value="YppE-like"/>
</dbReference>
<evidence type="ECO:0000313" key="1">
    <source>
        <dbReference type="EMBL" id="RNA69188.1"/>
    </source>
</evidence>
<dbReference type="RefSeq" id="WP_122896710.1">
    <property type="nucleotide sequence ID" value="NZ_RHIB01000001.1"/>
</dbReference>
<comment type="caution">
    <text evidence="1">The sequence shown here is derived from an EMBL/GenBank/DDBJ whole genome shotgun (WGS) entry which is preliminary data.</text>
</comment>
<accession>A0A3M7TU75</accession>
<dbReference type="AlphaFoldDB" id="A0A3M7TU75"/>
<dbReference type="EMBL" id="RHIB01000001">
    <property type="protein sequence ID" value="RNA69188.1"/>
    <property type="molecule type" value="Genomic_DNA"/>
</dbReference>
<sequence>MGSQHDRLHTLTKQVLELNVEAFQSFEQYAKQKENASFNDYVKPFADRVREVSDEWLPLASQYVTENKPKYIHLKQIEAAHENINITAVTCFQADTKKKRFIETNKSIRYTAEALKTDIEKRGDS</sequence>
<dbReference type="SUPFAM" id="SSF140415">
    <property type="entry name" value="YppE-like"/>
    <property type="match status" value="1"/>
</dbReference>
<gene>
    <name evidence="1" type="ORF">EBO34_04355</name>
</gene>